<dbReference type="OrthoDB" id="9808773at2"/>
<evidence type="ECO:0000256" key="5">
    <source>
        <dbReference type="ARBA" id="ARBA00022691"/>
    </source>
</evidence>
<dbReference type="STRING" id="765912.Thimo_1161"/>
<keyword evidence="8" id="KW-1185">Reference proteome</keyword>
<comment type="catalytic activity">
    <reaction evidence="6">
        <text>guanosine(527) in 16S rRNA + S-adenosyl-L-methionine = N(7)-methylguanosine(527) in 16S rRNA + S-adenosyl-L-homocysteine</text>
        <dbReference type="Rhea" id="RHEA:42732"/>
        <dbReference type="Rhea" id="RHEA-COMP:10209"/>
        <dbReference type="Rhea" id="RHEA-COMP:10210"/>
        <dbReference type="ChEBI" id="CHEBI:57856"/>
        <dbReference type="ChEBI" id="CHEBI:59789"/>
        <dbReference type="ChEBI" id="CHEBI:74269"/>
        <dbReference type="ChEBI" id="CHEBI:74480"/>
        <dbReference type="EC" id="2.1.1.170"/>
    </reaction>
</comment>
<evidence type="ECO:0000256" key="3">
    <source>
        <dbReference type="ARBA" id="ARBA00022603"/>
    </source>
</evidence>
<dbReference type="PANTHER" id="PTHR31760:SF0">
    <property type="entry name" value="S-ADENOSYL-L-METHIONINE-DEPENDENT METHYLTRANSFERASES SUPERFAMILY PROTEIN"/>
    <property type="match status" value="1"/>
</dbReference>
<proteinExistence type="inferred from homology"/>
<dbReference type="Pfam" id="PF02527">
    <property type="entry name" value="GidB"/>
    <property type="match status" value="1"/>
</dbReference>
<dbReference type="PATRIC" id="fig|765912.4.peg.1123"/>
<comment type="caution">
    <text evidence="6">Lacks conserved residue(s) required for the propagation of feature annotation.</text>
</comment>
<accession>L0GVG9</accession>
<name>L0GVG9_9GAMM</name>
<keyword evidence="5 6" id="KW-0949">S-adenosyl-L-methionine</keyword>
<dbReference type="HOGENOM" id="CLU_065341_2_0_6"/>
<dbReference type="PIRSF" id="PIRSF003078">
    <property type="entry name" value="GidB"/>
    <property type="match status" value="1"/>
</dbReference>
<dbReference type="KEGG" id="tmb:Thimo_1161"/>
<keyword evidence="3 6" id="KW-0489">Methyltransferase</keyword>
<gene>
    <name evidence="6" type="primary">rsmG</name>
    <name evidence="7" type="ORF">Thimo_1161</name>
</gene>
<keyword evidence="1 6" id="KW-0963">Cytoplasm</keyword>
<reference evidence="7 8" key="1">
    <citation type="submission" date="2011-09" db="EMBL/GenBank/DDBJ databases">
        <title>Complete sequence of chromosome of Thioflavicoccus mobilis 8321.</title>
        <authorList>
            <consortium name="US DOE Joint Genome Institute"/>
            <person name="Lucas S."/>
            <person name="Han J."/>
            <person name="Lapidus A."/>
            <person name="Cheng J.-F."/>
            <person name="Goodwin L."/>
            <person name="Pitluck S."/>
            <person name="Peters L."/>
            <person name="Ovchinnikova G."/>
            <person name="Lu M."/>
            <person name="Detter J.C."/>
            <person name="Han C."/>
            <person name="Tapia R."/>
            <person name="Land M."/>
            <person name="Hauser L."/>
            <person name="Kyrpides N."/>
            <person name="Ivanova N."/>
            <person name="Pagani I."/>
            <person name="Vogl K."/>
            <person name="Liu Z."/>
            <person name="Imhoff J."/>
            <person name="Thiel V."/>
            <person name="Frigaard N.-U."/>
            <person name="Bryant D."/>
            <person name="Woyke T."/>
        </authorList>
    </citation>
    <scope>NUCLEOTIDE SEQUENCE [LARGE SCALE GENOMIC DNA]</scope>
    <source>
        <strain evidence="7 8">8321</strain>
    </source>
</reference>
<dbReference type="InterPro" id="IPR003682">
    <property type="entry name" value="rRNA_ssu_MeTfrase_G"/>
</dbReference>
<dbReference type="Proteomes" id="UP000010816">
    <property type="component" value="Chromosome"/>
</dbReference>
<evidence type="ECO:0000256" key="4">
    <source>
        <dbReference type="ARBA" id="ARBA00022679"/>
    </source>
</evidence>
<comment type="subcellular location">
    <subcellularLocation>
        <location evidence="6">Cytoplasm</location>
    </subcellularLocation>
</comment>
<dbReference type="InterPro" id="IPR029063">
    <property type="entry name" value="SAM-dependent_MTases_sf"/>
</dbReference>
<dbReference type="GO" id="GO:0070043">
    <property type="term" value="F:rRNA (guanine-N7-)-methyltransferase activity"/>
    <property type="evidence" value="ECO:0007669"/>
    <property type="project" value="UniProtKB-UniRule"/>
</dbReference>
<evidence type="ECO:0000256" key="2">
    <source>
        <dbReference type="ARBA" id="ARBA00022552"/>
    </source>
</evidence>
<keyword evidence="4 6" id="KW-0808">Transferase</keyword>
<comment type="similarity">
    <text evidence="6">Belongs to the methyltransferase superfamily. RNA methyltransferase RsmG family.</text>
</comment>
<dbReference type="GO" id="GO:0005829">
    <property type="term" value="C:cytosol"/>
    <property type="evidence" value="ECO:0007669"/>
    <property type="project" value="TreeGrafter"/>
</dbReference>
<evidence type="ECO:0000256" key="6">
    <source>
        <dbReference type="HAMAP-Rule" id="MF_00074"/>
    </source>
</evidence>
<dbReference type="Gene3D" id="3.40.50.150">
    <property type="entry name" value="Vaccinia Virus protein VP39"/>
    <property type="match status" value="1"/>
</dbReference>
<dbReference type="SUPFAM" id="SSF53335">
    <property type="entry name" value="S-adenosyl-L-methionine-dependent methyltransferases"/>
    <property type="match status" value="1"/>
</dbReference>
<dbReference type="AlphaFoldDB" id="L0GVG9"/>
<keyword evidence="2 6" id="KW-0698">rRNA processing</keyword>
<organism evidence="7 8">
    <name type="scientific">Thioflavicoccus mobilis 8321</name>
    <dbReference type="NCBI Taxonomy" id="765912"/>
    <lineage>
        <taxon>Bacteria</taxon>
        <taxon>Pseudomonadati</taxon>
        <taxon>Pseudomonadota</taxon>
        <taxon>Gammaproteobacteria</taxon>
        <taxon>Chromatiales</taxon>
        <taxon>Chromatiaceae</taxon>
        <taxon>Thioflavicoccus</taxon>
    </lineage>
</organism>
<dbReference type="HAMAP" id="MF_00074">
    <property type="entry name" value="16SrRNA_methyltr_G"/>
    <property type="match status" value="1"/>
</dbReference>
<comment type="function">
    <text evidence="6">Specifically methylates the N7 position of guanine in position 527 of 16S rRNA.</text>
</comment>
<protein>
    <recommendedName>
        <fullName evidence="6">Ribosomal RNA small subunit methyltransferase G</fullName>
        <ecNumber evidence="6">2.1.1.170</ecNumber>
    </recommendedName>
    <alternativeName>
        <fullName evidence="6">16S rRNA 7-methylguanosine methyltransferase</fullName>
        <shortName evidence="6">16S rRNA m7G methyltransferase</shortName>
    </alternativeName>
</protein>
<dbReference type="PANTHER" id="PTHR31760">
    <property type="entry name" value="S-ADENOSYL-L-METHIONINE-DEPENDENT METHYLTRANSFERASES SUPERFAMILY PROTEIN"/>
    <property type="match status" value="1"/>
</dbReference>
<dbReference type="NCBIfam" id="TIGR00138">
    <property type="entry name" value="rsmG_gidB"/>
    <property type="match status" value="1"/>
</dbReference>
<feature type="binding site" evidence="6">
    <location>
        <position position="85"/>
    </location>
    <ligand>
        <name>S-adenosyl-L-methionine</name>
        <dbReference type="ChEBI" id="CHEBI:59789"/>
    </ligand>
</feature>
<dbReference type="EC" id="2.1.1.170" evidence="6"/>
<evidence type="ECO:0000313" key="7">
    <source>
        <dbReference type="EMBL" id="AGA89961.1"/>
    </source>
</evidence>
<feature type="binding site" evidence="6">
    <location>
        <position position="80"/>
    </location>
    <ligand>
        <name>S-adenosyl-L-methionine</name>
        <dbReference type="ChEBI" id="CHEBI:59789"/>
    </ligand>
</feature>
<dbReference type="eggNOG" id="COG0357">
    <property type="taxonomic scope" value="Bacteria"/>
</dbReference>
<dbReference type="EMBL" id="CP003051">
    <property type="protein sequence ID" value="AGA89961.1"/>
    <property type="molecule type" value="Genomic_DNA"/>
</dbReference>
<sequence>MEGEVARLRARLDAGLEVMGLDLAEAQRQALIDYLLLLVRWNRAFNLTAVRDPLEMVARHLLDSLAIAPFLYGDEVLDIGTGAGLPGIPLAILAPERRFMLLDSNGKKIRFVRQAVLALGLANVTPLQARAGAYRAPRKFATIVARAVASLAELRAVAVDFMPRPARLLAMKGREPLEEMADPALAGDELIVHRLAVPFLEGDRHLIELRFH</sequence>
<evidence type="ECO:0000313" key="8">
    <source>
        <dbReference type="Proteomes" id="UP000010816"/>
    </source>
</evidence>
<feature type="binding site" evidence="6">
    <location>
        <position position="146"/>
    </location>
    <ligand>
        <name>S-adenosyl-L-methionine</name>
        <dbReference type="ChEBI" id="CHEBI:59789"/>
    </ligand>
</feature>
<dbReference type="RefSeq" id="WP_015280105.1">
    <property type="nucleotide sequence ID" value="NC_019940.1"/>
</dbReference>
<evidence type="ECO:0000256" key="1">
    <source>
        <dbReference type="ARBA" id="ARBA00022490"/>
    </source>
</evidence>